<dbReference type="EMBL" id="CP136894">
    <property type="protein sequence ID" value="WOL07865.1"/>
    <property type="molecule type" value="Genomic_DNA"/>
</dbReference>
<dbReference type="Proteomes" id="UP001327560">
    <property type="component" value="Chromosome 5"/>
</dbReference>
<proteinExistence type="inferred from homology"/>
<keyword evidence="4" id="KW-1185">Reference proteome</keyword>
<sequence>MRRMIRWLSKVGDSSQYEALRRPPKGRRPPQQGHVPVCVGEEMEWFEIRAELLGRSPFLELLRLSAEEYGYEQRGVLRIPCPVPLFRRLLAAAPSSAAGQVAAQELLLSFDELFLDSSDGRPS</sequence>
<dbReference type="Pfam" id="PF02519">
    <property type="entry name" value="Auxin_inducible"/>
    <property type="match status" value="1"/>
</dbReference>
<gene>
    <name evidence="3" type="ORF">Cni_G16614</name>
</gene>
<evidence type="ECO:0000256" key="1">
    <source>
        <dbReference type="ARBA" id="ARBA00006974"/>
    </source>
</evidence>
<organism evidence="3 4">
    <name type="scientific">Canna indica</name>
    <name type="common">Indian-shot</name>
    <dbReference type="NCBI Taxonomy" id="4628"/>
    <lineage>
        <taxon>Eukaryota</taxon>
        <taxon>Viridiplantae</taxon>
        <taxon>Streptophyta</taxon>
        <taxon>Embryophyta</taxon>
        <taxon>Tracheophyta</taxon>
        <taxon>Spermatophyta</taxon>
        <taxon>Magnoliopsida</taxon>
        <taxon>Liliopsida</taxon>
        <taxon>Zingiberales</taxon>
        <taxon>Cannaceae</taxon>
        <taxon>Canna</taxon>
    </lineage>
</organism>
<reference evidence="3 4" key="1">
    <citation type="submission" date="2023-10" db="EMBL/GenBank/DDBJ databases">
        <title>Chromosome-scale genome assembly provides insights into flower coloration mechanisms of Canna indica.</title>
        <authorList>
            <person name="Li C."/>
        </authorList>
    </citation>
    <scope>NUCLEOTIDE SEQUENCE [LARGE SCALE GENOMIC DNA]</scope>
    <source>
        <tissue evidence="3">Flower</tissue>
    </source>
</reference>
<dbReference type="GO" id="GO:0009733">
    <property type="term" value="P:response to auxin"/>
    <property type="evidence" value="ECO:0007669"/>
    <property type="project" value="InterPro"/>
</dbReference>
<dbReference type="AlphaFoldDB" id="A0AAQ3KI05"/>
<dbReference type="InterPro" id="IPR003676">
    <property type="entry name" value="SAUR_fam"/>
</dbReference>
<dbReference type="PANTHER" id="PTHR31374">
    <property type="entry name" value="AUXIN-INDUCED PROTEIN-LIKE-RELATED"/>
    <property type="match status" value="1"/>
</dbReference>
<dbReference type="PANTHER" id="PTHR31374:SF198">
    <property type="entry name" value="AUXIN-RESPONSIVE PROTEIN SAUR72"/>
    <property type="match status" value="1"/>
</dbReference>
<accession>A0AAQ3KI05</accession>
<comment type="similarity">
    <text evidence="1">Belongs to the ARG7 family.</text>
</comment>
<evidence type="ECO:0000313" key="4">
    <source>
        <dbReference type="Proteomes" id="UP001327560"/>
    </source>
</evidence>
<name>A0AAQ3KI05_9LILI</name>
<protein>
    <submittedName>
        <fullName evidence="3">Auxin-responsive protein SAUR71-like</fullName>
    </submittedName>
</protein>
<feature type="region of interest" description="Disordered" evidence="2">
    <location>
        <begin position="13"/>
        <end position="34"/>
    </location>
</feature>
<evidence type="ECO:0000256" key="2">
    <source>
        <dbReference type="SAM" id="MobiDB-lite"/>
    </source>
</evidence>
<evidence type="ECO:0000313" key="3">
    <source>
        <dbReference type="EMBL" id="WOL07865.1"/>
    </source>
</evidence>